<dbReference type="Proteomes" id="UP000187203">
    <property type="component" value="Unassembled WGS sequence"/>
</dbReference>
<evidence type="ECO:0000313" key="1">
    <source>
        <dbReference type="EMBL" id="OMP01245.1"/>
    </source>
</evidence>
<reference evidence="2" key="1">
    <citation type="submission" date="2013-09" db="EMBL/GenBank/DDBJ databases">
        <title>Corchorus olitorius genome sequencing.</title>
        <authorList>
            <person name="Alam M."/>
            <person name="Haque M.S."/>
            <person name="Islam M.S."/>
            <person name="Emdad E.M."/>
            <person name="Islam M.M."/>
            <person name="Ahmed B."/>
            <person name="Halim A."/>
            <person name="Hossen Q.M.M."/>
            <person name="Hossain M.Z."/>
            <person name="Ahmed R."/>
            <person name="Khan M.M."/>
            <person name="Islam R."/>
            <person name="Rashid M.M."/>
            <person name="Khan S.A."/>
            <person name="Rahman M.S."/>
            <person name="Alam M."/>
            <person name="Yahiya A.S."/>
            <person name="Khan M.S."/>
            <person name="Azam M.S."/>
            <person name="Haque T."/>
            <person name="Lashkar M.Z.H."/>
            <person name="Akhand A.I."/>
            <person name="Morshed G."/>
            <person name="Roy S."/>
            <person name="Uddin K.S."/>
            <person name="Rabeya T."/>
            <person name="Hossain A.S."/>
            <person name="Chowdhury A."/>
            <person name="Snigdha A.R."/>
            <person name="Mortoza M.S."/>
            <person name="Matin S.A."/>
            <person name="Hoque S.M.E."/>
            <person name="Islam M.K."/>
            <person name="Roy D.K."/>
            <person name="Haider R."/>
            <person name="Moosa M.M."/>
            <person name="Elias S.M."/>
            <person name="Hasan A.M."/>
            <person name="Jahan S."/>
            <person name="Shafiuddin M."/>
            <person name="Mahmood N."/>
            <person name="Shommy N.S."/>
        </authorList>
    </citation>
    <scope>NUCLEOTIDE SEQUENCE [LARGE SCALE GENOMIC DNA]</scope>
    <source>
        <strain evidence="2">cv. O-4</strain>
    </source>
</reference>
<dbReference type="EMBL" id="AWUE01014800">
    <property type="protein sequence ID" value="OMP01245.1"/>
    <property type="molecule type" value="Genomic_DNA"/>
</dbReference>
<dbReference type="AlphaFoldDB" id="A0A1R3K2C6"/>
<protein>
    <submittedName>
        <fullName evidence="1">Uncharacterized protein</fullName>
    </submittedName>
</protein>
<evidence type="ECO:0000313" key="2">
    <source>
        <dbReference type="Proteomes" id="UP000187203"/>
    </source>
</evidence>
<name>A0A1R3K2C6_9ROSI</name>
<sequence length="43" mass="4691">MAPGLNASEASLFFQNYGLCLEPTIDYSLSRRKAPKPCIVAFA</sequence>
<accession>A0A1R3K2C6</accession>
<comment type="caution">
    <text evidence="1">The sequence shown here is derived from an EMBL/GenBank/DDBJ whole genome shotgun (WGS) entry which is preliminary data.</text>
</comment>
<proteinExistence type="predicted"/>
<keyword evidence="2" id="KW-1185">Reference proteome</keyword>
<organism evidence="1 2">
    <name type="scientific">Corchorus olitorius</name>
    <dbReference type="NCBI Taxonomy" id="93759"/>
    <lineage>
        <taxon>Eukaryota</taxon>
        <taxon>Viridiplantae</taxon>
        <taxon>Streptophyta</taxon>
        <taxon>Embryophyta</taxon>
        <taxon>Tracheophyta</taxon>
        <taxon>Spermatophyta</taxon>
        <taxon>Magnoliopsida</taxon>
        <taxon>eudicotyledons</taxon>
        <taxon>Gunneridae</taxon>
        <taxon>Pentapetalae</taxon>
        <taxon>rosids</taxon>
        <taxon>malvids</taxon>
        <taxon>Malvales</taxon>
        <taxon>Malvaceae</taxon>
        <taxon>Grewioideae</taxon>
        <taxon>Apeibeae</taxon>
        <taxon>Corchorus</taxon>
    </lineage>
</organism>
<gene>
    <name evidence="1" type="ORF">COLO4_12029</name>
</gene>